<keyword evidence="3" id="KW-0206">Cytoskeleton</keyword>
<evidence type="ECO:0000313" key="6">
    <source>
        <dbReference type="EMBL" id="KAK2159338.1"/>
    </source>
</evidence>
<feature type="region of interest" description="Disordered" evidence="4">
    <location>
        <begin position="34"/>
        <end position="60"/>
    </location>
</feature>
<evidence type="ECO:0000256" key="1">
    <source>
        <dbReference type="ARBA" id="ARBA00004245"/>
    </source>
</evidence>
<dbReference type="GO" id="GO:0008017">
    <property type="term" value="F:microtubule binding"/>
    <property type="evidence" value="ECO:0007669"/>
    <property type="project" value="InterPro"/>
</dbReference>
<dbReference type="InterPro" id="IPR042404">
    <property type="entry name" value="KATNBL1"/>
</dbReference>
<feature type="domain" description="Katanin p80 subunit C-terminal" evidence="5">
    <location>
        <begin position="111"/>
        <end position="206"/>
    </location>
</feature>
<accession>A0AAD9N8I1</accession>
<dbReference type="Proteomes" id="UP001208570">
    <property type="component" value="Unassembled WGS sequence"/>
</dbReference>
<evidence type="ECO:0000256" key="4">
    <source>
        <dbReference type="SAM" id="MobiDB-lite"/>
    </source>
</evidence>
<reference evidence="6" key="1">
    <citation type="journal article" date="2023" name="Mol. Biol. Evol.">
        <title>Third-Generation Sequencing Reveals the Adaptive Role of the Epigenome in Three Deep-Sea Polychaetes.</title>
        <authorList>
            <person name="Perez M."/>
            <person name="Aroh O."/>
            <person name="Sun Y."/>
            <person name="Lan Y."/>
            <person name="Juniper S.K."/>
            <person name="Young C.R."/>
            <person name="Angers B."/>
            <person name="Qian P.Y."/>
        </authorList>
    </citation>
    <scope>NUCLEOTIDE SEQUENCE</scope>
    <source>
        <strain evidence="6">P08H-3</strain>
    </source>
</reference>
<dbReference type="Pfam" id="PF13925">
    <property type="entry name" value="Katanin_con80"/>
    <property type="match status" value="1"/>
</dbReference>
<dbReference type="PANTHER" id="PTHR14682:SF1">
    <property type="entry name" value="KATNB1-LIKE PROTEIN 1"/>
    <property type="match status" value="1"/>
</dbReference>
<organism evidence="6 7">
    <name type="scientific">Paralvinella palmiformis</name>
    <dbReference type="NCBI Taxonomy" id="53620"/>
    <lineage>
        <taxon>Eukaryota</taxon>
        <taxon>Metazoa</taxon>
        <taxon>Spiralia</taxon>
        <taxon>Lophotrochozoa</taxon>
        <taxon>Annelida</taxon>
        <taxon>Polychaeta</taxon>
        <taxon>Sedentaria</taxon>
        <taxon>Canalipalpata</taxon>
        <taxon>Terebellida</taxon>
        <taxon>Terebelliformia</taxon>
        <taxon>Alvinellidae</taxon>
        <taxon>Paralvinella</taxon>
    </lineage>
</organism>
<dbReference type="GO" id="GO:0005856">
    <property type="term" value="C:cytoskeleton"/>
    <property type="evidence" value="ECO:0007669"/>
    <property type="project" value="UniProtKB-SubCell"/>
</dbReference>
<dbReference type="AlphaFoldDB" id="A0AAD9N8I1"/>
<dbReference type="InterPro" id="IPR028021">
    <property type="entry name" value="Katanin_C-terminal"/>
</dbReference>
<evidence type="ECO:0000256" key="3">
    <source>
        <dbReference type="ARBA" id="ARBA00023212"/>
    </source>
</evidence>
<gene>
    <name evidence="6" type="ORF">LSH36_154g01016</name>
</gene>
<keyword evidence="7" id="KW-1185">Reference proteome</keyword>
<sequence>MNRKSIRQQLLHNKVVTKSRKLSHETGVSLLSPIPEFPQSECRRPSITRSDPDDGNGVATDAKIRRRRRRLPVIPKCIHLMDDDPCSSESLDGNTQKNFTEYLLLGQIQVQHPKLDTILSDRILKLRAARSMCHKFGIRNLVSYLIRIRDEAVLVDLLYILQQLVENNAKCVVYVMELVPDLNQLLGSKYEEYINRSLDLLITMMKAKKCLPKTSG</sequence>
<keyword evidence="2" id="KW-0963">Cytoplasm</keyword>
<comment type="subcellular location">
    <subcellularLocation>
        <location evidence="1">Cytoplasm</location>
        <location evidence="1">Cytoskeleton</location>
    </subcellularLocation>
</comment>
<evidence type="ECO:0000313" key="7">
    <source>
        <dbReference type="Proteomes" id="UP001208570"/>
    </source>
</evidence>
<protein>
    <recommendedName>
        <fullName evidence="5">Katanin p80 subunit C-terminal domain-containing protein</fullName>
    </recommendedName>
</protein>
<proteinExistence type="predicted"/>
<evidence type="ECO:0000259" key="5">
    <source>
        <dbReference type="Pfam" id="PF13925"/>
    </source>
</evidence>
<evidence type="ECO:0000256" key="2">
    <source>
        <dbReference type="ARBA" id="ARBA00022490"/>
    </source>
</evidence>
<comment type="caution">
    <text evidence="6">The sequence shown here is derived from an EMBL/GenBank/DDBJ whole genome shotgun (WGS) entry which is preliminary data.</text>
</comment>
<dbReference type="EMBL" id="JAODUP010000154">
    <property type="protein sequence ID" value="KAK2159338.1"/>
    <property type="molecule type" value="Genomic_DNA"/>
</dbReference>
<dbReference type="GO" id="GO:0005730">
    <property type="term" value="C:nucleolus"/>
    <property type="evidence" value="ECO:0007669"/>
    <property type="project" value="TreeGrafter"/>
</dbReference>
<dbReference type="PANTHER" id="PTHR14682">
    <property type="entry name" value="KATNB1-LIKE PROTEIN 1"/>
    <property type="match status" value="1"/>
</dbReference>
<name>A0AAD9N8I1_9ANNE</name>